<feature type="region of interest" description="Disordered" evidence="1">
    <location>
        <begin position="1307"/>
        <end position="1336"/>
    </location>
</feature>
<feature type="compositionally biased region" description="Polar residues" evidence="1">
    <location>
        <begin position="817"/>
        <end position="828"/>
    </location>
</feature>
<sequence>METPDTSIRRAPRTYGRRREPDASDVDAAFTAGSSASSNQSSPAFSESGRDVPPSSDFDTSLPLGDDDDVDDAPDDDRHMLGPGLDFDWRRKLKKIDARFNDMEDAPPPRRLESDSEEGSTDGRSRPIHDISADVDDAEGGESVLLPRNLFKRSIKDDLAQIDRQFDRAEVADPHKGESVPLFAGALDDPFGEPLPILREDPQPADTTEPEEGPSSPDLKRVARRRAVAHASDSDGEDSQAASPPPGVLHPISTPKTGSSPTPPTTEEMAKKGKGKQRQESPDNVDTDELPAVGPSRTSGKTKGKRAEKQKRVKAPTQKERVETQKTTARIKAEQTAALSREDKPFTRSALFTKLRAKADEGLPPSRIRENPSESSLSDQIEQFSSPAHDQRPSRPFVQQPSGLRGNPFRSRSTTVERQLPLTMIHPGGSSARPLLPTPKDSHARKAGSKDAGIEISSDSDSELPDLADLIRKDTAKREAQAQREKLRELKLRLAEEQQKKKEEVEVDDSSDIEIVENDMHVVAREEDEERKAVKARHARPSVGRKNQLTLAGRSSAALSPSKASPLGRARPDLRVLQAAAAPLFSAATRMDSRKGKERGPLRVAPNELNSMLLKASEEQSRKVILEKEREFYRREGAPRDRMPGQEASEETKKQRMNELVQKGMRAALRSDLAEDDDDEVLADESDGEWTPAAAEEDDTQEDAGSDGDDEGENAVPEATQLSDDQLDDDLPDLPRHRPGRRQHMVLDSDQDDDDALPSPGRVLVADSSQVLDGAPRASLNHRSSVSSFSDRLEEGTDKENDARLMFDSGPDKENTIIASQESATSPLGSLRERGTLFSQDTPGPPGNLQSQQRTPLGELPAEDDDDPFLSSPTRPPRLRATESREGTPGPFRPQGERTQGLAAFFQSSLRPDENEGSQESQEECALQPAAAIGEGGGFSQFFETTQKNTMSRPSMGRAPSASAFFTPGPSAAKQSKSTLSFALGSFAQPSLRIDEERARKANDIFEKEQEAVAEHAVIDKPESVDMFVNENGFLTQSASTTLPEWATLSPTSPLFHSSSPAVQTSAVLKSAAKQRQPLGTIALSMDLGQDSDSERPRRLHKRASTPEVYRSSVSPSPAKGRSTYDVFGRKKIKAPEFDKRKMKLGKSVFVEGEAEESDEDAGFGFGITKKDDEEEEEDGEEQDKILKELVDDAAMDDDTLNELKVLEKVQEHRAQDDAADEKIARDAAEGKLRVKRRNQLLDYDDDESDEEDEDARRRRQRMAKKRRIEGDSLEQLANNPNTQAFVQAYRADMDDDNEEFAHLERDEMSLNFIGDDNLDDGEDEDEEQESHEVVTTVNLQDELRKVARGEKVVKTIDTSDVDWVFDEEGDMDEEDMRFKEVASASLRAPVNGGTSAGQMEWEPIQQSRRGNSTDDISRQQKWARGEGGSRNAGTGRASAVTGIGKSVKAGGGSLTGRRAEQGSTREKAPAKLGKAPSVLSAVSSRRMKFA</sequence>
<accession>A0A9P3FXJ5</accession>
<feature type="compositionally biased region" description="Basic and acidic residues" evidence="1">
    <location>
        <begin position="168"/>
        <end position="178"/>
    </location>
</feature>
<feature type="compositionally biased region" description="Polar residues" evidence="1">
    <location>
        <begin position="781"/>
        <end position="790"/>
    </location>
</feature>
<evidence type="ECO:0000256" key="1">
    <source>
        <dbReference type="SAM" id="MobiDB-lite"/>
    </source>
</evidence>
<feature type="compositionally biased region" description="Acidic residues" evidence="1">
    <location>
        <begin position="1153"/>
        <end position="1162"/>
    </location>
</feature>
<feature type="compositionally biased region" description="Acidic residues" evidence="1">
    <location>
        <begin position="505"/>
        <end position="517"/>
    </location>
</feature>
<feature type="compositionally biased region" description="Basic and acidic residues" evidence="1">
    <location>
        <begin position="629"/>
        <end position="657"/>
    </location>
</feature>
<organism evidence="3 4">
    <name type="scientific">Phanerochaete sordida</name>
    <dbReference type="NCBI Taxonomy" id="48140"/>
    <lineage>
        <taxon>Eukaryota</taxon>
        <taxon>Fungi</taxon>
        <taxon>Dikarya</taxon>
        <taxon>Basidiomycota</taxon>
        <taxon>Agaricomycotina</taxon>
        <taxon>Agaricomycetes</taxon>
        <taxon>Polyporales</taxon>
        <taxon>Phanerochaetaceae</taxon>
        <taxon>Phanerochaete</taxon>
    </lineage>
</organism>
<name>A0A9P3FXJ5_9APHY</name>
<feature type="compositionally biased region" description="Basic and acidic residues" evidence="1">
    <location>
        <begin position="518"/>
        <end position="533"/>
    </location>
</feature>
<dbReference type="Pfam" id="PF09444">
    <property type="entry name" value="MRC1"/>
    <property type="match status" value="1"/>
</dbReference>
<feature type="compositionally biased region" description="Acidic residues" evidence="1">
    <location>
        <begin position="1317"/>
        <end position="1330"/>
    </location>
</feature>
<dbReference type="InterPro" id="IPR018564">
    <property type="entry name" value="Repl_chkpnt_MRC1_dom"/>
</dbReference>
<feature type="region of interest" description="Disordered" evidence="1">
    <location>
        <begin position="629"/>
        <end position="973"/>
    </location>
</feature>
<feature type="compositionally biased region" description="Basic and acidic residues" evidence="1">
    <location>
        <begin position="98"/>
        <end position="114"/>
    </location>
</feature>
<feature type="compositionally biased region" description="Basic and acidic residues" evidence="1">
    <location>
        <begin position="791"/>
        <end position="815"/>
    </location>
</feature>
<feature type="compositionally biased region" description="Acidic residues" evidence="1">
    <location>
        <begin position="65"/>
        <end position="75"/>
    </location>
</feature>
<proteinExistence type="predicted"/>
<feature type="compositionally biased region" description="Polar residues" evidence="1">
    <location>
        <begin position="942"/>
        <end position="953"/>
    </location>
</feature>
<feature type="region of interest" description="Disordered" evidence="1">
    <location>
        <begin position="98"/>
        <end position="141"/>
    </location>
</feature>
<feature type="compositionally biased region" description="Low complexity" evidence="1">
    <location>
        <begin position="555"/>
        <end position="567"/>
    </location>
</feature>
<feature type="region of interest" description="Disordered" evidence="1">
    <location>
        <begin position="1389"/>
        <end position="1491"/>
    </location>
</feature>
<feature type="compositionally biased region" description="Basic and acidic residues" evidence="1">
    <location>
        <begin position="121"/>
        <end position="132"/>
    </location>
</feature>
<reference evidence="3 4" key="1">
    <citation type="submission" date="2021-08" db="EMBL/GenBank/DDBJ databases">
        <title>Draft Genome Sequence of Phanerochaete sordida strain YK-624.</title>
        <authorList>
            <person name="Mori T."/>
            <person name="Dohra H."/>
            <person name="Suzuki T."/>
            <person name="Kawagishi H."/>
            <person name="Hirai H."/>
        </authorList>
    </citation>
    <scope>NUCLEOTIDE SEQUENCE [LARGE SCALE GENOMIC DNA]</scope>
    <source>
        <strain evidence="3 4">YK-624</strain>
    </source>
</reference>
<feature type="compositionally biased region" description="Basic residues" evidence="1">
    <location>
        <begin position="300"/>
        <end position="314"/>
    </location>
</feature>
<dbReference type="OrthoDB" id="3361281at2759"/>
<dbReference type="EMBL" id="BPQB01000001">
    <property type="protein sequence ID" value="GJE84413.1"/>
    <property type="molecule type" value="Genomic_DNA"/>
</dbReference>
<gene>
    <name evidence="3" type="ORF">PsYK624_004890</name>
</gene>
<feature type="compositionally biased region" description="Acidic residues" evidence="1">
    <location>
        <begin position="674"/>
        <end position="688"/>
    </location>
</feature>
<feature type="compositionally biased region" description="Acidic residues" evidence="1">
    <location>
        <begin position="1243"/>
        <end position="1254"/>
    </location>
</feature>
<evidence type="ECO:0000313" key="4">
    <source>
        <dbReference type="Proteomes" id="UP000703269"/>
    </source>
</evidence>
<feature type="compositionally biased region" description="Acidic residues" evidence="1">
    <location>
        <begin position="695"/>
        <end position="713"/>
    </location>
</feature>
<protein>
    <submittedName>
        <fullName evidence="3">MRC1 domain-containing protein</fullName>
    </submittedName>
</protein>
<feature type="compositionally biased region" description="Polar residues" evidence="1">
    <location>
        <begin position="837"/>
        <end position="855"/>
    </location>
</feature>
<dbReference type="Proteomes" id="UP000703269">
    <property type="component" value="Unassembled WGS sequence"/>
</dbReference>
<feature type="compositionally biased region" description="Basic and acidic residues" evidence="1">
    <location>
        <begin position="440"/>
        <end position="453"/>
    </location>
</feature>
<feature type="compositionally biased region" description="Acidic residues" evidence="1">
    <location>
        <begin position="1173"/>
        <end position="1182"/>
    </location>
</feature>
<feature type="compositionally biased region" description="Low complexity" evidence="1">
    <location>
        <begin position="32"/>
        <end position="47"/>
    </location>
</feature>
<comment type="caution">
    <text evidence="3">The sequence shown here is derived from an EMBL/GenBank/DDBJ whole genome shotgun (WGS) entry which is preliminary data.</text>
</comment>
<keyword evidence="4" id="KW-1185">Reference proteome</keyword>
<feature type="compositionally biased region" description="Basic and acidic residues" evidence="1">
    <location>
        <begin position="357"/>
        <end position="372"/>
    </location>
</feature>
<evidence type="ECO:0000313" key="3">
    <source>
        <dbReference type="EMBL" id="GJE84413.1"/>
    </source>
</evidence>
<evidence type="ECO:0000259" key="2">
    <source>
        <dbReference type="Pfam" id="PF09444"/>
    </source>
</evidence>
<feature type="region of interest" description="Disordered" evidence="1">
    <location>
        <begin position="496"/>
        <end position="571"/>
    </location>
</feature>
<feature type="region of interest" description="Disordered" evidence="1">
    <location>
        <begin position="168"/>
        <end position="463"/>
    </location>
</feature>
<feature type="compositionally biased region" description="Basic residues" evidence="1">
    <location>
        <begin position="1258"/>
        <end position="1268"/>
    </location>
</feature>
<feature type="compositionally biased region" description="Low complexity" evidence="1">
    <location>
        <begin position="251"/>
        <end position="260"/>
    </location>
</feature>
<feature type="compositionally biased region" description="Basic and acidic residues" evidence="1">
    <location>
        <begin position="1458"/>
        <end position="1470"/>
    </location>
</feature>
<feature type="region of interest" description="Disordered" evidence="1">
    <location>
        <begin position="1083"/>
        <end position="1125"/>
    </location>
</feature>
<feature type="domain" description="DNA replication checkpoint mediator MRC1" evidence="2">
    <location>
        <begin position="1145"/>
        <end position="1288"/>
    </location>
</feature>
<feature type="region of interest" description="Disordered" evidence="1">
    <location>
        <begin position="1151"/>
        <end position="1194"/>
    </location>
</feature>
<feature type="region of interest" description="Disordered" evidence="1">
    <location>
        <begin position="1"/>
        <end position="85"/>
    </location>
</feature>
<feature type="compositionally biased region" description="Polar residues" evidence="1">
    <location>
        <begin position="373"/>
        <end position="388"/>
    </location>
</feature>
<feature type="region of interest" description="Disordered" evidence="1">
    <location>
        <begin position="1235"/>
        <end position="1282"/>
    </location>
</feature>